<sequence length="469" mass="52158">MEEKHQPPAEVDDDEEYTVAEQRKIIHKIDRRLLIILGLMQAVSFLDRANMSNAAIAGMTKDLGLKKSNRYSITLLVFFAPYIILQFPASAVVRKLGPRVFLSSIVTAWGIVMIGFGFVQNWKSLIALRMLLGALEAGCFPGQYYLISSWYSRFDLHKRTSVFYLIGVLGSAFGGVLGLAFSQMKGLEGYNGWRWIFIMEGILTCIVGLVGFVFMVDFPESAHKSWKFLSEKEAQFVVRRINRDRQDGEPENFAFRKFLKPALDPKVWAFALLFFCSTIQAYSVGFFLPIILEDEIGFAVPVAQALSSPPYLLAMLLMFIEGWLCDKYRLRAPCLYFNAILSIVGLCLMAFTSIPGPQYLGALFVTAGASANLPAVMVYQANNIRGPWKRAFCSASMISFGGTGGIAGSLVFRAQDAPHYFPGIAACLTANGVILITTTALTAWFLFCNRKAARGEMMIEGLASFRYTI</sequence>
<feature type="transmembrane region" description="Helical" evidence="6">
    <location>
        <begin position="298"/>
        <end position="323"/>
    </location>
</feature>
<reference evidence="8" key="1">
    <citation type="journal article" date="2020" name="Stud. Mycol.">
        <title>101 Dothideomycetes genomes: a test case for predicting lifestyles and emergence of pathogens.</title>
        <authorList>
            <person name="Haridas S."/>
            <person name="Albert R."/>
            <person name="Binder M."/>
            <person name="Bloem J."/>
            <person name="Labutti K."/>
            <person name="Salamov A."/>
            <person name="Andreopoulos B."/>
            <person name="Baker S."/>
            <person name="Barry K."/>
            <person name="Bills G."/>
            <person name="Bluhm B."/>
            <person name="Cannon C."/>
            <person name="Castanera R."/>
            <person name="Culley D."/>
            <person name="Daum C."/>
            <person name="Ezra D."/>
            <person name="Gonzalez J."/>
            <person name="Henrissat B."/>
            <person name="Kuo A."/>
            <person name="Liang C."/>
            <person name="Lipzen A."/>
            <person name="Lutzoni F."/>
            <person name="Magnuson J."/>
            <person name="Mondo S."/>
            <person name="Nolan M."/>
            <person name="Ohm R."/>
            <person name="Pangilinan J."/>
            <person name="Park H.-J."/>
            <person name="Ramirez L."/>
            <person name="Alfaro M."/>
            <person name="Sun H."/>
            <person name="Tritt A."/>
            <person name="Yoshinaga Y."/>
            <person name="Zwiers L.-H."/>
            <person name="Turgeon B."/>
            <person name="Goodwin S."/>
            <person name="Spatafora J."/>
            <person name="Crous P."/>
            <person name="Grigoriev I."/>
        </authorList>
    </citation>
    <scope>NUCLEOTIDE SEQUENCE</scope>
    <source>
        <strain evidence="8">CBS 175.79</strain>
    </source>
</reference>
<dbReference type="FunFam" id="1.20.1250.20:FF:000018">
    <property type="entry name" value="MFS transporter permease"/>
    <property type="match status" value="1"/>
</dbReference>
<name>A0A6A5Y0E0_9PLEO</name>
<dbReference type="InterPro" id="IPR020846">
    <property type="entry name" value="MFS_dom"/>
</dbReference>
<feature type="transmembrane region" description="Helical" evidence="6">
    <location>
        <begin position="391"/>
        <end position="414"/>
    </location>
</feature>
<keyword evidence="4 6" id="KW-1133">Transmembrane helix</keyword>
<dbReference type="RefSeq" id="XP_033386363.1">
    <property type="nucleotide sequence ID" value="XM_033525052.1"/>
</dbReference>
<dbReference type="InterPro" id="IPR011701">
    <property type="entry name" value="MFS"/>
</dbReference>
<feature type="transmembrane region" description="Helical" evidence="6">
    <location>
        <begin position="100"/>
        <end position="120"/>
    </location>
</feature>
<dbReference type="PANTHER" id="PTHR43791:SF47">
    <property type="entry name" value="MAJOR FACILITATOR SUPERFAMILY (MFS) PROFILE DOMAIN-CONTAINING PROTEIN-RELATED"/>
    <property type="match status" value="1"/>
</dbReference>
<feature type="transmembrane region" description="Helical" evidence="6">
    <location>
        <begin position="162"/>
        <end position="181"/>
    </location>
</feature>
<dbReference type="Proteomes" id="UP000799778">
    <property type="component" value="Unassembled WGS sequence"/>
</dbReference>
<feature type="transmembrane region" description="Helical" evidence="6">
    <location>
        <begin position="33"/>
        <end position="51"/>
    </location>
</feature>
<feature type="transmembrane region" description="Helical" evidence="6">
    <location>
        <begin position="71"/>
        <end position="93"/>
    </location>
</feature>
<dbReference type="PROSITE" id="PS50850">
    <property type="entry name" value="MFS"/>
    <property type="match status" value="1"/>
</dbReference>
<feature type="transmembrane region" description="Helical" evidence="6">
    <location>
        <begin position="193"/>
        <end position="216"/>
    </location>
</feature>
<accession>A0A6A5Y0E0</accession>
<dbReference type="SUPFAM" id="SSF103473">
    <property type="entry name" value="MFS general substrate transporter"/>
    <property type="match status" value="1"/>
</dbReference>
<keyword evidence="3 6" id="KW-0812">Transmembrane</keyword>
<dbReference type="GO" id="GO:0022857">
    <property type="term" value="F:transmembrane transporter activity"/>
    <property type="evidence" value="ECO:0007669"/>
    <property type="project" value="InterPro"/>
</dbReference>
<evidence type="ECO:0000313" key="8">
    <source>
        <dbReference type="EMBL" id="KAF2018024.1"/>
    </source>
</evidence>
<evidence type="ECO:0000313" key="9">
    <source>
        <dbReference type="Proteomes" id="UP000799778"/>
    </source>
</evidence>
<organism evidence="8 9">
    <name type="scientific">Aaosphaeria arxii CBS 175.79</name>
    <dbReference type="NCBI Taxonomy" id="1450172"/>
    <lineage>
        <taxon>Eukaryota</taxon>
        <taxon>Fungi</taxon>
        <taxon>Dikarya</taxon>
        <taxon>Ascomycota</taxon>
        <taxon>Pezizomycotina</taxon>
        <taxon>Dothideomycetes</taxon>
        <taxon>Pleosporomycetidae</taxon>
        <taxon>Pleosporales</taxon>
        <taxon>Pleosporales incertae sedis</taxon>
        <taxon>Aaosphaeria</taxon>
    </lineage>
</organism>
<comment type="subcellular location">
    <subcellularLocation>
        <location evidence="1">Membrane</location>
        <topology evidence="1">Multi-pass membrane protein</topology>
    </subcellularLocation>
</comment>
<keyword evidence="2" id="KW-0813">Transport</keyword>
<evidence type="ECO:0000259" key="7">
    <source>
        <dbReference type="PROSITE" id="PS50850"/>
    </source>
</evidence>
<protein>
    <submittedName>
        <fullName evidence="8">Phthalate transporter</fullName>
    </submittedName>
</protein>
<dbReference type="Gene3D" id="1.20.1250.20">
    <property type="entry name" value="MFS general substrate transporter like domains"/>
    <property type="match status" value="2"/>
</dbReference>
<evidence type="ECO:0000256" key="3">
    <source>
        <dbReference type="ARBA" id="ARBA00022692"/>
    </source>
</evidence>
<feature type="transmembrane region" description="Helical" evidence="6">
    <location>
        <begin position="126"/>
        <end position="150"/>
    </location>
</feature>
<evidence type="ECO:0000256" key="6">
    <source>
        <dbReference type="SAM" id="Phobius"/>
    </source>
</evidence>
<evidence type="ECO:0000256" key="4">
    <source>
        <dbReference type="ARBA" id="ARBA00022989"/>
    </source>
</evidence>
<gene>
    <name evidence="8" type="ORF">BU24DRAFT_389667</name>
</gene>
<evidence type="ECO:0000256" key="2">
    <source>
        <dbReference type="ARBA" id="ARBA00022448"/>
    </source>
</evidence>
<evidence type="ECO:0000256" key="1">
    <source>
        <dbReference type="ARBA" id="ARBA00004141"/>
    </source>
</evidence>
<dbReference type="AlphaFoldDB" id="A0A6A5Y0E0"/>
<proteinExistence type="predicted"/>
<feature type="transmembrane region" description="Helical" evidence="6">
    <location>
        <begin position="360"/>
        <end position="379"/>
    </location>
</feature>
<dbReference type="GO" id="GO:0016020">
    <property type="term" value="C:membrane"/>
    <property type="evidence" value="ECO:0007669"/>
    <property type="project" value="UniProtKB-SubCell"/>
</dbReference>
<feature type="transmembrane region" description="Helical" evidence="6">
    <location>
        <begin position="335"/>
        <end position="354"/>
    </location>
</feature>
<keyword evidence="9" id="KW-1185">Reference proteome</keyword>
<keyword evidence="5 6" id="KW-0472">Membrane</keyword>
<feature type="transmembrane region" description="Helical" evidence="6">
    <location>
        <begin position="420"/>
        <end position="447"/>
    </location>
</feature>
<evidence type="ECO:0000256" key="5">
    <source>
        <dbReference type="ARBA" id="ARBA00023136"/>
    </source>
</evidence>
<dbReference type="Pfam" id="PF07690">
    <property type="entry name" value="MFS_1"/>
    <property type="match status" value="1"/>
</dbReference>
<dbReference type="PANTHER" id="PTHR43791">
    <property type="entry name" value="PERMEASE-RELATED"/>
    <property type="match status" value="1"/>
</dbReference>
<feature type="domain" description="Major facilitator superfamily (MFS) profile" evidence="7">
    <location>
        <begin position="33"/>
        <end position="469"/>
    </location>
</feature>
<dbReference type="InterPro" id="IPR036259">
    <property type="entry name" value="MFS_trans_sf"/>
</dbReference>
<dbReference type="EMBL" id="ML978068">
    <property type="protein sequence ID" value="KAF2018024.1"/>
    <property type="molecule type" value="Genomic_DNA"/>
</dbReference>
<feature type="transmembrane region" description="Helical" evidence="6">
    <location>
        <begin position="267"/>
        <end position="292"/>
    </location>
</feature>
<dbReference type="GeneID" id="54282449"/>
<dbReference type="OrthoDB" id="2962993at2759"/>